<dbReference type="InterPro" id="IPR036291">
    <property type="entry name" value="NAD(P)-bd_dom_sf"/>
</dbReference>
<sequence>MYIAYTSKDTFDPESIRGKRVIVTGASTGIGEQVAYQYAKLGANILITARRETLLKQVVKKCLDLGAQSAHYISLDMQVINETGKLITEAEKTLGGLDYLVLNHALYYWELWDGDIERLQALMNINFVSYVNLATKALPMLSKSNGSIVVVSSGAGLTSLPLALTYCATKHAIGGFFEGFRLELEYTKKNVAVTIFIPGVIATEHAFDVGEQLEVDTYAMGLFCMPAAISYCASKHALNGFFEGLRLELNYMEIDVHVTLLLIGAVATDHAIDILKSGQSASDDFMAIYGDPAVAASVIMTTSCRKQTSAYYPWAIVRTPEIMHTISRDLFDFVSSKWMFPELRSILL</sequence>
<dbReference type="SUPFAM" id="SSF51735">
    <property type="entry name" value="NAD(P)-binding Rossmann-fold domains"/>
    <property type="match status" value="2"/>
</dbReference>
<accession>A0ABM0MLU5</accession>
<dbReference type="Pfam" id="PF00106">
    <property type="entry name" value="adh_short"/>
    <property type="match status" value="2"/>
</dbReference>
<protein>
    <submittedName>
        <fullName evidence="3">Hydroxysteroid 11-beta-dehydrogenase 1-like protein-like</fullName>
    </submittedName>
</protein>
<dbReference type="GeneID" id="100374032"/>
<dbReference type="PRINTS" id="PR00081">
    <property type="entry name" value="GDHRDH"/>
</dbReference>
<dbReference type="InterPro" id="IPR020904">
    <property type="entry name" value="Sc_DH/Rdtase_CS"/>
</dbReference>
<name>A0ABM0MLU5_SACKO</name>
<keyword evidence="2" id="KW-1185">Reference proteome</keyword>
<dbReference type="RefSeq" id="XP_006820986.1">
    <property type="nucleotide sequence ID" value="XM_006820923.1"/>
</dbReference>
<gene>
    <name evidence="3" type="primary">LOC100374032</name>
</gene>
<dbReference type="InterPro" id="IPR051253">
    <property type="entry name" value="11-beta-HSD"/>
</dbReference>
<dbReference type="PANTHER" id="PTHR44279">
    <property type="entry name" value="HYDROXYSTEROID (11-BETA) DEHYDROGENASE 1-LIKE B-RELATED"/>
    <property type="match status" value="1"/>
</dbReference>
<organism evidence="2 3">
    <name type="scientific">Saccoglossus kowalevskii</name>
    <name type="common">Acorn worm</name>
    <dbReference type="NCBI Taxonomy" id="10224"/>
    <lineage>
        <taxon>Eukaryota</taxon>
        <taxon>Metazoa</taxon>
        <taxon>Hemichordata</taxon>
        <taxon>Enteropneusta</taxon>
        <taxon>Harrimaniidae</taxon>
        <taxon>Saccoglossus</taxon>
    </lineage>
</organism>
<dbReference type="Gene3D" id="3.40.50.720">
    <property type="entry name" value="NAD(P)-binding Rossmann-like Domain"/>
    <property type="match status" value="2"/>
</dbReference>
<proteinExistence type="predicted"/>
<reference evidence="3" key="1">
    <citation type="submission" date="2025-08" db="UniProtKB">
        <authorList>
            <consortium name="RefSeq"/>
        </authorList>
    </citation>
    <scope>IDENTIFICATION</scope>
    <source>
        <tissue evidence="3">Testes</tissue>
    </source>
</reference>
<evidence type="ECO:0000313" key="3">
    <source>
        <dbReference type="RefSeq" id="XP_006820986.1"/>
    </source>
</evidence>
<dbReference type="InterPro" id="IPR002347">
    <property type="entry name" value="SDR_fam"/>
</dbReference>
<dbReference type="PANTHER" id="PTHR44279:SF2">
    <property type="entry name" value="HYDROXYSTEROID (11-BETA) DEHYDROGENASE 1-LIKE B-RELATED"/>
    <property type="match status" value="1"/>
</dbReference>
<evidence type="ECO:0000313" key="2">
    <source>
        <dbReference type="Proteomes" id="UP000694865"/>
    </source>
</evidence>
<evidence type="ECO:0000256" key="1">
    <source>
        <dbReference type="ARBA" id="ARBA00023002"/>
    </source>
</evidence>
<keyword evidence="1" id="KW-0560">Oxidoreductase</keyword>
<dbReference type="Proteomes" id="UP000694865">
    <property type="component" value="Unplaced"/>
</dbReference>
<dbReference type="PROSITE" id="PS00061">
    <property type="entry name" value="ADH_SHORT"/>
    <property type="match status" value="1"/>
</dbReference>